<dbReference type="PROSITE" id="PS51770">
    <property type="entry name" value="HOTDOG_ACOT"/>
    <property type="match status" value="2"/>
</dbReference>
<keyword evidence="3" id="KW-1133">Transmembrane helix</keyword>
<accession>A0A0G4J839</accession>
<organism evidence="5 6">
    <name type="scientific">Plasmodiophora brassicae</name>
    <name type="common">Clubroot disease agent</name>
    <dbReference type="NCBI Taxonomy" id="37360"/>
    <lineage>
        <taxon>Eukaryota</taxon>
        <taxon>Sar</taxon>
        <taxon>Rhizaria</taxon>
        <taxon>Endomyxa</taxon>
        <taxon>Phytomyxea</taxon>
        <taxon>Plasmodiophorida</taxon>
        <taxon>Plasmodiophoridae</taxon>
        <taxon>Plasmodiophora</taxon>
    </lineage>
</organism>
<gene>
    <name evidence="5" type="ORF">PBRA_003264</name>
</gene>
<dbReference type="GO" id="GO:0052816">
    <property type="term" value="F:long-chain fatty acyl-CoA hydrolase activity"/>
    <property type="evidence" value="ECO:0007669"/>
    <property type="project" value="TreeGrafter"/>
</dbReference>
<dbReference type="InterPro" id="IPR033120">
    <property type="entry name" value="HOTDOG_ACOT"/>
</dbReference>
<dbReference type="OrthoDB" id="3184331at2759"/>
<feature type="compositionally biased region" description="Basic and acidic residues" evidence="2">
    <location>
        <begin position="345"/>
        <end position="360"/>
    </location>
</feature>
<name>A0A0G4J839_PLABS</name>
<evidence type="ECO:0000256" key="1">
    <source>
        <dbReference type="ARBA" id="ARBA00022801"/>
    </source>
</evidence>
<evidence type="ECO:0000313" key="5">
    <source>
        <dbReference type="EMBL" id="CEP03657.1"/>
    </source>
</evidence>
<keyword evidence="3" id="KW-0472">Membrane</keyword>
<evidence type="ECO:0000259" key="4">
    <source>
        <dbReference type="PROSITE" id="PS51770"/>
    </source>
</evidence>
<protein>
    <recommendedName>
        <fullName evidence="4">HotDog ACOT-type domain-containing protein</fullName>
    </recommendedName>
</protein>
<dbReference type="AlphaFoldDB" id="A0A0G4J839"/>
<evidence type="ECO:0000313" key="6">
    <source>
        <dbReference type="Proteomes" id="UP000039324"/>
    </source>
</evidence>
<dbReference type="OMA" id="EASKMTI"/>
<dbReference type="InterPro" id="IPR040170">
    <property type="entry name" value="Cytosol_ACT"/>
</dbReference>
<dbReference type="CDD" id="cd03442">
    <property type="entry name" value="BFIT_BACH"/>
    <property type="match status" value="2"/>
</dbReference>
<feature type="transmembrane region" description="Helical" evidence="3">
    <location>
        <begin position="6"/>
        <end position="28"/>
    </location>
</feature>
<dbReference type="PANTHER" id="PTHR11049:SF24">
    <property type="entry name" value="CYTOSOLIC ACYL COENZYME A THIOESTER HYDROLASE"/>
    <property type="match status" value="1"/>
</dbReference>
<dbReference type="EMBL" id="CDSF01000155">
    <property type="protein sequence ID" value="CEP03657.1"/>
    <property type="molecule type" value="Genomic_DNA"/>
</dbReference>
<dbReference type="GO" id="GO:0009062">
    <property type="term" value="P:fatty acid catabolic process"/>
    <property type="evidence" value="ECO:0007669"/>
    <property type="project" value="TreeGrafter"/>
</dbReference>
<sequence>MGPERIVAAGAGACIAVAGGAAALRYYLSRNKNGKPKVKVPEDSIVEGLETLTPSQCTMFNICYGGELLAMVDKIAGICAIRHSEGSVVTVSMDEIHFRTPARVSDIIILTAKVTAAFSSSMEIEVVVYVEHPLTGQRDFCCRALLKFVALSEKRRPRPVPALEPETPEERAAYKAAQQRNRAFKERVKARVIDVPKMWAAHLETLTALPPGLVEVPVEDTKLSMTKAVMPAHANPLGIAFGGTILQWMEQAAQIAALRLCRSAILTVGLDKMKFVSQVPVGSCVIVRAQVNRVFRTSMEVGVRVEVVELKHLPTFGSETDAGEHTNSGYFTFVAVKEGSTHPQPIDKDVKPGTDRDKLRYLQAGERRRGRMNTRQRALSGPAPLPHSSPKTLVPQAAPASNLEPHHL</sequence>
<feature type="domain" description="HotDog ACOT-type" evidence="4">
    <location>
        <begin position="219"/>
        <end position="339"/>
    </location>
</feature>
<dbReference type="Gene3D" id="3.10.129.10">
    <property type="entry name" value="Hotdog Thioesterase"/>
    <property type="match status" value="2"/>
</dbReference>
<keyword evidence="1" id="KW-0378">Hydrolase</keyword>
<dbReference type="PANTHER" id="PTHR11049">
    <property type="entry name" value="ACYL COENZYME A THIOESTER HYDROLASE"/>
    <property type="match status" value="1"/>
</dbReference>
<dbReference type="Pfam" id="PF03061">
    <property type="entry name" value="4HBT"/>
    <property type="match status" value="2"/>
</dbReference>
<dbReference type="STRING" id="37360.A0A0G4J839"/>
<dbReference type="SUPFAM" id="SSF54637">
    <property type="entry name" value="Thioesterase/thiol ester dehydrase-isomerase"/>
    <property type="match status" value="2"/>
</dbReference>
<feature type="region of interest" description="Disordered" evidence="2">
    <location>
        <begin position="341"/>
        <end position="408"/>
    </location>
</feature>
<dbReference type="Proteomes" id="UP000039324">
    <property type="component" value="Unassembled WGS sequence"/>
</dbReference>
<proteinExistence type="predicted"/>
<dbReference type="InterPro" id="IPR006683">
    <property type="entry name" value="Thioestr_dom"/>
</dbReference>
<keyword evidence="3" id="KW-0812">Transmembrane</keyword>
<dbReference type="GO" id="GO:0005829">
    <property type="term" value="C:cytosol"/>
    <property type="evidence" value="ECO:0007669"/>
    <property type="project" value="TreeGrafter"/>
</dbReference>
<reference evidence="5 6" key="1">
    <citation type="submission" date="2015-02" db="EMBL/GenBank/DDBJ databases">
        <authorList>
            <person name="Chooi Y.-H."/>
        </authorList>
    </citation>
    <scope>NUCLEOTIDE SEQUENCE [LARGE SCALE GENOMIC DNA]</scope>
    <source>
        <strain evidence="5">E3</strain>
    </source>
</reference>
<feature type="domain" description="HotDog ACOT-type" evidence="4">
    <location>
        <begin position="42"/>
        <end position="154"/>
    </location>
</feature>
<dbReference type="InterPro" id="IPR029069">
    <property type="entry name" value="HotDog_dom_sf"/>
</dbReference>
<keyword evidence="6" id="KW-1185">Reference proteome</keyword>
<dbReference type="GO" id="GO:0006637">
    <property type="term" value="P:acyl-CoA metabolic process"/>
    <property type="evidence" value="ECO:0007669"/>
    <property type="project" value="TreeGrafter"/>
</dbReference>
<evidence type="ECO:0000256" key="3">
    <source>
        <dbReference type="SAM" id="Phobius"/>
    </source>
</evidence>
<evidence type="ECO:0000256" key="2">
    <source>
        <dbReference type="SAM" id="MobiDB-lite"/>
    </source>
</evidence>